<protein>
    <submittedName>
        <fullName evidence="2">Alkylhydroperoxidase AhpD family core domain-containing protein</fullName>
    </submittedName>
</protein>
<sequence length="146" mass="16575">MEQRLNIATIYPEAYKGMYALSAALNKTALTPIQKELIKIRSSQINHCAFCLNMHTKDALKYGETQQRIFLLDAWRETDLFTPEEKAMLALTEEVTLISQHGVSDAVYKEAQQYFSDEQIAHIIMAVVIINAWNRISVSTLVPIAD</sequence>
<dbReference type="PANTHER" id="PTHR34846:SF10">
    <property type="entry name" value="CYTOPLASMIC PROTEIN"/>
    <property type="match status" value="1"/>
</dbReference>
<evidence type="ECO:0000313" key="2">
    <source>
        <dbReference type="EMBL" id="SFP53952.1"/>
    </source>
</evidence>
<organism evidence="2 3">
    <name type="scientific">Parafilimonas terrae</name>
    <dbReference type="NCBI Taxonomy" id="1465490"/>
    <lineage>
        <taxon>Bacteria</taxon>
        <taxon>Pseudomonadati</taxon>
        <taxon>Bacteroidota</taxon>
        <taxon>Chitinophagia</taxon>
        <taxon>Chitinophagales</taxon>
        <taxon>Chitinophagaceae</taxon>
        <taxon>Parafilimonas</taxon>
    </lineage>
</organism>
<dbReference type="Proteomes" id="UP000199031">
    <property type="component" value="Unassembled WGS sequence"/>
</dbReference>
<dbReference type="NCBIfam" id="TIGR00778">
    <property type="entry name" value="ahpD_dom"/>
    <property type="match status" value="1"/>
</dbReference>
<keyword evidence="3" id="KW-1185">Reference proteome</keyword>
<dbReference type="STRING" id="1465490.SAMN05444277_10194"/>
<dbReference type="Pfam" id="PF02627">
    <property type="entry name" value="CMD"/>
    <property type="match status" value="1"/>
</dbReference>
<keyword evidence="2" id="KW-0560">Oxidoreductase</keyword>
<dbReference type="EMBL" id="FOXQ01000001">
    <property type="protein sequence ID" value="SFP53952.1"/>
    <property type="molecule type" value="Genomic_DNA"/>
</dbReference>
<dbReference type="OrthoDB" id="9801997at2"/>
<name>A0A1I5R604_9BACT</name>
<evidence type="ECO:0000259" key="1">
    <source>
        <dbReference type="Pfam" id="PF02627"/>
    </source>
</evidence>
<keyword evidence="2" id="KW-0575">Peroxidase</keyword>
<evidence type="ECO:0000313" key="3">
    <source>
        <dbReference type="Proteomes" id="UP000199031"/>
    </source>
</evidence>
<dbReference type="InterPro" id="IPR004675">
    <property type="entry name" value="AhpD_core"/>
</dbReference>
<dbReference type="Gene3D" id="1.20.1290.10">
    <property type="entry name" value="AhpD-like"/>
    <property type="match status" value="1"/>
</dbReference>
<dbReference type="AlphaFoldDB" id="A0A1I5R604"/>
<dbReference type="RefSeq" id="WP_090653449.1">
    <property type="nucleotide sequence ID" value="NZ_FOXQ01000001.1"/>
</dbReference>
<feature type="domain" description="Carboxymuconolactone decarboxylase-like" evidence="1">
    <location>
        <begin position="12"/>
        <end position="94"/>
    </location>
</feature>
<dbReference type="InterPro" id="IPR003779">
    <property type="entry name" value="CMD-like"/>
</dbReference>
<accession>A0A1I5R604</accession>
<dbReference type="SUPFAM" id="SSF69118">
    <property type="entry name" value="AhpD-like"/>
    <property type="match status" value="1"/>
</dbReference>
<gene>
    <name evidence="2" type="ORF">SAMN05444277_10194</name>
</gene>
<reference evidence="2 3" key="1">
    <citation type="submission" date="2016-10" db="EMBL/GenBank/DDBJ databases">
        <authorList>
            <person name="de Groot N.N."/>
        </authorList>
    </citation>
    <scope>NUCLEOTIDE SEQUENCE [LARGE SCALE GENOMIC DNA]</scope>
    <source>
        <strain evidence="2 3">DSM 28286</strain>
    </source>
</reference>
<dbReference type="InterPro" id="IPR029032">
    <property type="entry name" value="AhpD-like"/>
</dbReference>
<dbReference type="PANTHER" id="PTHR34846">
    <property type="entry name" value="4-CARBOXYMUCONOLACTONE DECARBOXYLASE FAMILY PROTEIN (AFU_ORTHOLOGUE AFUA_6G11590)"/>
    <property type="match status" value="1"/>
</dbReference>
<proteinExistence type="predicted"/>
<dbReference type="GO" id="GO:0051920">
    <property type="term" value="F:peroxiredoxin activity"/>
    <property type="evidence" value="ECO:0007669"/>
    <property type="project" value="InterPro"/>
</dbReference>